<evidence type="ECO:0008006" key="6">
    <source>
        <dbReference type="Google" id="ProtNLM"/>
    </source>
</evidence>
<reference evidence="4 5" key="1">
    <citation type="submission" date="2024-02" db="EMBL/GenBank/DDBJ databases">
        <title>First draft genome assembly of two strains of Seiridium cardinale.</title>
        <authorList>
            <person name="Emiliani G."/>
            <person name="Scali E."/>
        </authorList>
    </citation>
    <scope>NUCLEOTIDE SEQUENCE [LARGE SCALE GENOMIC DNA]</scope>
    <source>
        <strain evidence="4 5">BM-138-000479</strain>
    </source>
</reference>
<keyword evidence="1" id="KW-0285">Flavoprotein</keyword>
<keyword evidence="2" id="KW-0274">FAD</keyword>
<dbReference type="SUPFAM" id="SSF51905">
    <property type="entry name" value="FAD/NAD(P)-binding domain"/>
    <property type="match status" value="1"/>
</dbReference>
<evidence type="ECO:0000313" key="5">
    <source>
        <dbReference type="Proteomes" id="UP001465668"/>
    </source>
</evidence>
<name>A0ABR2XRL3_9PEZI</name>
<evidence type="ECO:0000313" key="4">
    <source>
        <dbReference type="EMBL" id="KAK9776230.1"/>
    </source>
</evidence>
<comment type="caution">
    <text evidence="4">The sequence shown here is derived from an EMBL/GenBank/DDBJ whole genome shotgun (WGS) entry which is preliminary data.</text>
</comment>
<sequence>MAKTFLEVQPNCSMLIIDSAASVGGTWAKERLYPGLKTNNILGTYEFSDFPMTPEKFGVKPGRHIPGEAVHEYLVQFCEHFDLSSRVRLSQKVESAELLRNGEWLLKVTPAQRTQLQPPICDILADRLVIAAGLTSEPLMPAFEGLDMFKGYIFHAKELRQRAQDLGKAETVVVVGGNKSAWDTCYLLANNGSRVHMVVRPSGGGPSWLWPVFFSPLKISIQRLAATRVFTWFDPCIWSEGTGLTGWLRCALHGTWLGRKIVARYWQMIEYFAHKAFLYDDHLETQKFKPWVSPFWMGNSLSIHNYDSPWFDLVRAGKIKIQIADVERLSEKAVYLSNGATLATEAIVCCTGWDAKPPINFLPPGIDSALGLEGPSPDDLKLLNEAHTELFTKLPAICCQPKRSLPSGSKQPELEIPTLQANAVRRFYLYRFMVPSNERLFYKRNIAFIGAHIALHATMIAQLQALWITAFFTNELADLKPETLDNVRVNYETVLHNEYTRVRHPHCAGGAGERCPDLAFDCLAYMDLLADDMGLEKHRKYRTGGILSEVFHRYTPHDYAGMVRAWMAMTRKQDGIAL</sequence>
<protein>
    <recommendedName>
        <fullName evidence="6">L-ornithine N(5)-oxygenase</fullName>
    </recommendedName>
</protein>
<accession>A0ABR2XRL3</accession>
<gene>
    <name evidence="4" type="ORF">SCAR479_07136</name>
</gene>
<dbReference type="PANTHER" id="PTHR23023">
    <property type="entry name" value="DIMETHYLANILINE MONOOXYGENASE"/>
    <property type="match status" value="1"/>
</dbReference>
<dbReference type="EMBL" id="JARVKM010000029">
    <property type="protein sequence ID" value="KAK9776230.1"/>
    <property type="molecule type" value="Genomic_DNA"/>
</dbReference>
<dbReference type="Gene3D" id="3.50.50.60">
    <property type="entry name" value="FAD/NAD(P)-binding domain"/>
    <property type="match status" value="1"/>
</dbReference>
<proteinExistence type="predicted"/>
<dbReference type="Proteomes" id="UP001465668">
    <property type="component" value="Unassembled WGS sequence"/>
</dbReference>
<evidence type="ECO:0000256" key="3">
    <source>
        <dbReference type="ARBA" id="ARBA00023002"/>
    </source>
</evidence>
<evidence type="ECO:0000256" key="2">
    <source>
        <dbReference type="ARBA" id="ARBA00022827"/>
    </source>
</evidence>
<dbReference type="InterPro" id="IPR050346">
    <property type="entry name" value="FMO-like"/>
</dbReference>
<dbReference type="Pfam" id="PF13738">
    <property type="entry name" value="Pyr_redox_3"/>
    <property type="match status" value="1"/>
</dbReference>
<organism evidence="4 5">
    <name type="scientific">Seiridium cardinale</name>
    <dbReference type="NCBI Taxonomy" id="138064"/>
    <lineage>
        <taxon>Eukaryota</taxon>
        <taxon>Fungi</taxon>
        <taxon>Dikarya</taxon>
        <taxon>Ascomycota</taxon>
        <taxon>Pezizomycotina</taxon>
        <taxon>Sordariomycetes</taxon>
        <taxon>Xylariomycetidae</taxon>
        <taxon>Amphisphaeriales</taxon>
        <taxon>Sporocadaceae</taxon>
        <taxon>Seiridium</taxon>
    </lineage>
</organism>
<evidence type="ECO:0000256" key="1">
    <source>
        <dbReference type="ARBA" id="ARBA00022630"/>
    </source>
</evidence>
<keyword evidence="3" id="KW-0560">Oxidoreductase</keyword>
<keyword evidence="5" id="KW-1185">Reference proteome</keyword>
<dbReference type="InterPro" id="IPR036188">
    <property type="entry name" value="FAD/NAD-bd_sf"/>
</dbReference>